<keyword evidence="1" id="KW-1133">Transmembrane helix</keyword>
<accession>A0A1Y1V6G7</accession>
<organism evidence="2 3">
    <name type="scientific">Piromyces finnis</name>
    <dbReference type="NCBI Taxonomy" id="1754191"/>
    <lineage>
        <taxon>Eukaryota</taxon>
        <taxon>Fungi</taxon>
        <taxon>Fungi incertae sedis</taxon>
        <taxon>Chytridiomycota</taxon>
        <taxon>Chytridiomycota incertae sedis</taxon>
        <taxon>Neocallimastigomycetes</taxon>
        <taxon>Neocallimastigales</taxon>
        <taxon>Neocallimastigaceae</taxon>
        <taxon>Piromyces</taxon>
    </lineage>
</organism>
<name>A0A1Y1V6G7_9FUNG</name>
<protein>
    <submittedName>
        <fullName evidence="2">Uncharacterized protein</fullName>
    </submittedName>
</protein>
<evidence type="ECO:0000256" key="1">
    <source>
        <dbReference type="SAM" id="Phobius"/>
    </source>
</evidence>
<sequence length="216" mass="25268">MNLFKDNSKLFFLTCLPDNISAIISVFLMMGVCIVSYHMNRMIDVLVGEFVTNGSKFSLIMISISFLAFLIGILIEKKKKIIFLLKQLTSILILYIFIGFSCFYYNLLSLVASNDYRDEYNVHYYYADIYIEDHPDEDYDDIVKYYKKKLYLESLLHVVSLAILVYYYNVTTVFINKKEKEYNGENEILFEKFNSSNRNSNINSNITTNETATNTK</sequence>
<dbReference type="EMBL" id="MCFH01000027">
    <property type="protein sequence ID" value="ORX48398.1"/>
    <property type="molecule type" value="Genomic_DNA"/>
</dbReference>
<keyword evidence="1" id="KW-0812">Transmembrane</keyword>
<reference evidence="2 3" key="1">
    <citation type="submission" date="2016-08" db="EMBL/GenBank/DDBJ databases">
        <title>Genomes of anaerobic fungi encode conserved fungal cellulosomes for biomass hydrolysis.</title>
        <authorList>
            <consortium name="DOE Joint Genome Institute"/>
            <person name="Haitjema C.H."/>
            <person name="Gilmore S.P."/>
            <person name="Henske J.K."/>
            <person name="Solomon K.V."/>
            <person name="De Groot R."/>
            <person name="Kuo A."/>
            <person name="Mondo S.J."/>
            <person name="Salamov A.A."/>
            <person name="Labutti K."/>
            <person name="Zhao Z."/>
            <person name="Chiniquy J."/>
            <person name="Barry K."/>
            <person name="Brewer H.M."/>
            <person name="Purvine S.O."/>
            <person name="Wright A.T."/>
            <person name="Boxma B."/>
            <person name="Van Alen T."/>
            <person name="Hackstein J.H."/>
            <person name="Baker S.E."/>
            <person name="Grigoriev I.V."/>
            <person name="O'Malley M.A."/>
        </authorList>
    </citation>
    <scope>NUCLEOTIDE SEQUENCE [LARGE SCALE GENOMIC DNA]</scope>
    <source>
        <strain evidence="3">finn</strain>
    </source>
</reference>
<feature type="transmembrane region" description="Helical" evidence="1">
    <location>
        <begin position="12"/>
        <end position="37"/>
    </location>
</feature>
<gene>
    <name evidence="2" type="ORF">BCR36DRAFT_354711</name>
</gene>
<feature type="transmembrane region" description="Helical" evidence="1">
    <location>
        <begin position="87"/>
        <end position="107"/>
    </location>
</feature>
<keyword evidence="1" id="KW-0472">Membrane</keyword>
<dbReference type="AlphaFoldDB" id="A0A1Y1V6G7"/>
<dbReference type="Proteomes" id="UP000193719">
    <property type="component" value="Unassembled WGS sequence"/>
</dbReference>
<evidence type="ECO:0000313" key="3">
    <source>
        <dbReference type="Proteomes" id="UP000193719"/>
    </source>
</evidence>
<reference evidence="2 3" key="2">
    <citation type="submission" date="2016-08" db="EMBL/GenBank/DDBJ databases">
        <title>Pervasive Adenine N6-methylation of Active Genes in Fungi.</title>
        <authorList>
            <consortium name="DOE Joint Genome Institute"/>
            <person name="Mondo S.J."/>
            <person name="Dannebaum R.O."/>
            <person name="Kuo R.C."/>
            <person name="Labutti K."/>
            <person name="Haridas S."/>
            <person name="Kuo A."/>
            <person name="Salamov A."/>
            <person name="Ahrendt S.R."/>
            <person name="Lipzen A."/>
            <person name="Sullivan W."/>
            <person name="Andreopoulos W.B."/>
            <person name="Clum A."/>
            <person name="Lindquist E."/>
            <person name="Daum C."/>
            <person name="Ramamoorthy G.K."/>
            <person name="Gryganskyi A."/>
            <person name="Culley D."/>
            <person name="Magnuson J.K."/>
            <person name="James T.Y."/>
            <person name="O'Malley M.A."/>
            <person name="Stajich J.E."/>
            <person name="Spatafora J.W."/>
            <person name="Visel A."/>
            <person name="Grigoriev I.V."/>
        </authorList>
    </citation>
    <scope>NUCLEOTIDE SEQUENCE [LARGE SCALE GENOMIC DNA]</scope>
    <source>
        <strain evidence="3">finn</strain>
    </source>
</reference>
<proteinExistence type="predicted"/>
<comment type="caution">
    <text evidence="2">The sequence shown here is derived from an EMBL/GenBank/DDBJ whole genome shotgun (WGS) entry which is preliminary data.</text>
</comment>
<evidence type="ECO:0000313" key="2">
    <source>
        <dbReference type="EMBL" id="ORX48398.1"/>
    </source>
</evidence>
<keyword evidence="3" id="KW-1185">Reference proteome</keyword>
<feature type="transmembrane region" description="Helical" evidence="1">
    <location>
        <begin position="155"/>
        <end position="175"/>
    </location>
</feature>
<feature type="transmembrane region" description="Helical" evidence="1">
    <location>
        <begin position="57"/>
        <end position="75"/>
    </location>
</feature>